<dbReference type="SUPFAM" id="SSF63380">
    <property type="entry name" value="Riboflavin synthase domain-like"/>
    <property type="match status" value="1"/>
</dbReference>
<evidence type="ECO:0000256" key="2">
    <source>
        <dbReference type="ARBA" id="ARBA00001974"/>
    </source>
</evidence>
<dbReference type="GO" id="GO:0005739">
    <property type="term" value="C:mitochondrion"/>
    <property type="evidence" value="ECO:0007669"/>
    <property type="project" value="UniProtKB-SubCell"/>
</dbReference>
<keyword evidence="6 9" id="KW-0274">FAD</keyword>
<dbReference type="AlphaFoldDB" id="A0A0C3HXY0"/>
<feature type="region of interest" description="Disordered" evidence="10">
    <location>
        <begin position="204"/>
        <end position="299"/>
    </location>
</feature>
<dbReference type="InterPro" id="IPR017938">
    <property type="entry name" value="Riboflavin_synthase-like_b-brl"/>
</dbReference>
<dbReference type="GO" id="GO:0097361">
    <property type="term" value="C:cytosolic [4Fe-4S] assembly targeting complex"/>
    <property type="evidence" value="ECO:0007669"/>
    <property type="project" value="EnsemblFungi"/>
</dbReference>
<keyword evidence="4 9" id="KW-0285">Flavoprotein</keyword>
<dbReference type="InterPro" id="IPR003097">
    <property type="entry name" value="CysJ-like_FAD-binding"/>
</dbReference>
<evidence type="ECO:0000256" key="9">
    <source>
        <dbReference type="HAMAP-Rule" id="MF_03178"/>
    </source>
</evidence>
<dbReference type="InterPro" id="IPR029039">
    <property type="entry name" value="Flavoprotein-like_sf"/>
</dbReference>
<evidence type="ECO:0000313" key="14">
    <source>
        <dbReference type="Proteomes" id="UP000054321"/>
    </source>
</evidence>
<evidence type="ECO:0000256" key="10">
    <source>
        <dbReference type="SAM" id="MobiDB-lite"/>
    </source>
</evidence>
<dbReference type="EMBL" id="KN832870">
    <property type="protein sequence ID" value="KIN07725.1"/>
    <property type="molecule type" value="Genomic_DNA"/>
</dbReference>
<dbReference type="InParanoid" id="A0A0C3HXY0"/>
<evidence type="ECO:0000259" key="11">
    <source>
        <dbReference type="PROSITE" id="PS50902"/>
    </source>
</evidence>
<comment type="catalytic activity">
    <reaction evidence="9">
        <text>2 oxidized [2Fe-2S]-[protein] + NADPH = 2 reduced [2Fe-2S]-[protein] + NADP(+) + H(+)</text>
        <dbReference type="Rhea" id="RHEA:67716"/>
        <dbReference type="Rhea" id="RHEA-COMP:17327"/>
        <dbReference type="Rhea" id="RHEA-COMP:17328"/>
        <dbReference type="ChEBI" id="CHEBI:15378"/>
        <dbReference type="ChEBI" id="CHEBI:33737"/>
        <dbReference type="ChEBI" id="CHEBI:33738"/>
        <dbReference type="ChEBI" id="CHEBI:57783"/>
        <dbReference type="ChEBI" id="CHEBI:58349"/>
    </reaction>
</comment>
<dbReference type="InterPro" id="IPR001709">
    <property type="entry name" value="Flavoprot_Pyr_Nucl_cyt_Rdtase"/>
</dbReference>
<feature type="compositionally biased region" description="Basic and acidic residues" evidence="10">
    <location>
        <begin position="276"/>
        <end position="292"/>
    </location>
</feature>
<feature type="binding site" evidence="9">
    <location>
        <begin position="20"/>
        <end position="25"/>
    </location>
    <ligand>
        <name>FMN</name>
        <dbReference type="ChEBI" id="CHEBI:58210"/>
    </ligand>
</feature>
<dbReference type="GO" id="GO:0160246">
    <property type="term" value="F:NADPH-iron-sulfur [2Fe-2S] protein oxidoreductase activity"/>
    <property type="evidence" value="ECO:0007669"/>
    <property type="project" value="EnsemblFungi"/>
</dbReference>
<dbReference type="SUPFAM" id="SSF52343">
    <property type="entry name" value="Ferredoxin reductase-like, C-terminal NADP-linked domain"/>
    <property type="match status" value="1"/>
</dbReference>
<comment type="similarity">
    <text evidence="9">In the C-terminal section; belongs to the flavoprotein pyridine nucleotide cytochrome reductase family.</text>
</comment>
<reference evidence="14" key="2">
    <citation type="submission" date="2015-01" db="EMBL/GenBank/DDBJ databases">
        <title>Evolutionary Origins and Diversification of the Mycorrhizal Mutualists.</title>
        <authorList>
            <consortium name="DOE Joint Genome Institute"/>
            <consortium name="Mycorrhizal Genomics Consortium"/>
            <person name="Kohler A."/>
            <person name="Kuo A."/>
            <person name="Nagy L.G."/>
            <person name="Floudas D."/>
            <person name="Copeland A."/>
            <person name="Barry K.W."/>
            <person name="Cichocki N."/>
            <person name="Veneault-Fourrey C."/>
            <person name="LaButti K."/>
            <person name="Lindquist E.A."/>
            <person name="Lipzen A."/>
            <person name="Lundell T."/>
            <person name="Morin E."/>
            <person name="Murat C."/>
            <person name="Riley R."/>
            <person name="Ohm R."/>
            <person name="Sun H."/>
            <person name="Tunlid A."/>
            <person name="Henrissat B."/>
            <person name="Grigoriev I.V."/>
            <person name="Hibbett D.S."/>
            <person name="Martin F."/>
        </authorList>
    </citation>
    <scope>NUCLEOTIDE SEQUENCE [LARGE SCALE GENOMIC DNA]</scope>
    <source>
        <strain evidence="14">Zn</strain>
    </source>
</reference>
<comment type="subunit">
    <text evidence="9">Interacts with DRE2; as part of the cytosolic iron-sulfur (Fe-S) protein assembly (CIA) machinery.</text>
</comment>
<dbReference type="GO" id="GO:0006809">
    <property type="term" value="P:nitric oxide biosynthetic process"/>
    <property type="evidence" value="ECO:0007669"/>
    <property type="project" value="EnsemblFungi"/>
</dbReference>
<evidence type="ECO:0000256" key="4">
    <source>
        <dbReference type="ARBA" id="ARBA00022630"/>
    </source>
</evidence>
<sequence>MAEMHEGQQRDRTALVLYGSETGNSQDVAEELGRAAQRLHFVTRVCEMDQVDINSLLLPTFLLFVVGTTGQGEFPRNARKLWKSLLRKRLPADCLALVKFTTFGLGDSSYPKTDPVTDTARFNWAARKLHKRLEQLGAKEVYPRGEGDEQHEEGIDGTFLSWFADLRRHLLSCYPIPPGKSEIPADVLLPPPYTVAIREAPSTALESRSIADPSHPAASNSGRSDTHVNTSPSPALSQDNSSTSTETMDNARSSKNQFSMRADWMPEPEYQTDTRSQLKGDANDPDSAHADSEIFPPKDMLPIPKSFDAKLIRNERVTPASHWQDVRLLTFHVSEDRAYYPGDTVTIFPKNYPADVQALIDLQGWNDVADLPLVFEAQAPDYFGAENLVSKPPGLVPLEDSTMRELLLHNLDITAIPKRHFFNLIAHFTDDLMHRERLLEFTNPMYTDEFFDYTTRPRRSILEVLHDFPSVRLPWKWATTIFPPIRGRQFSICSGGVQQDCPGIHGKIRLQILVAIVKYRTVLKKIRQGLCSRYIAHLTPGSTLAVTMTPNLAFYKAVEASVGFPIIMVGPGTGVAPCRSLIWHRAAEAIEYPNQNRDMVLFFGNRNKQADYFFEAEWKNPTLRTEVFTAFSRDQREKIYVQDLIRRQGKLIHQLLSKNALIIVCGSSGKMPLQVRQAFIDVMEEYGGPWESRQHVEKTFEFLEKRGQYLQETW</sequence>
<dbReference type="GO" id="GO:0045429">
    <property type="term" value="P:positive regulation of nitric oxide biosynthetic process"/>
    <property type="evidence" value="ECO:0007669"/>
    <property type="project" value="EnsemblFungi"/>
</dbReference>
<evidence type="ECO:0000259" key="12">
    <source>
        <dbReference type="PROSITE" id="PS51384"/>
    </source>
</evidence>
<feature type="binding site" evidence="9">
    <location>
        <begin position="488"/>
        <end position="491"/>
    </location>
    <ligand>
        <name>FAD</name>
        <dbReference type="ChEBI" id="CHEBI:57692"/>
    </ligand>
</feature>
<comment type="similarity">
    <text evidence="9">Belongs to the NADPH-dependent diflavin oxidoreductase NDOR1 family.</text>
</comment>
<dbReference type="FunFam" id="1.20.990.10:FF:000013">
    <property type="entry name" value="NADPH-dependent diflavin oxidoreductase 1"/>
    <property type="match status" value="1"/>
</dbReference>
<reference evidence="13 14" key="1">
    <citation type="submission" date="2014-04" db="EMBL/GenBank/DDBJ databases">
        <authorList>
            <consortium name="DOE Joint Genome Institute"/>
            <person name="Kuo A."/>
            <person name="Martino E."/>
            <person name="Perotto S."/>
            <person name="Kohler A."/>
            <person name="Nagy L.G."/>
            <person name="Floudas D."/>
            <person name="Copeland A."/>
            <person name="Barry K.W."/>
            <person name="Cichocki N."/>
            <person name="Veneault-Fourrey C."/>
            <person name="LaButti K."/>
            <person name="Lindquist E.A."/>
            <person name="Lipzen A."/>
            <person name="Lundell T."/>
            <person name="Morin E."/>
            <person name="Murat C."/>
            <person name="Sun H."/>
            <person name="Tunlid A."/>
            <person name="Henrissat B."/>
            <person name="Grigoriev I.V."/>
            <person name="Hibbett D.S."/>
            <person name="Martin F."/>
            <person name="Nordberg H.P."/>
            <person name="Cantor M.N."/>
            <person name="Hua S.X."/>
        </authorList>
    </citation>
    <scope>NUCLEOTIDE SEQUENCE [LARGE SCALE GENOMIC DNA]</scope>
    <source>
        <strain evidence="13 14">Zn</strain>
    </source>
</reference>
<dbReference type="PRINTS" id="PR00371">
    <property type="entry name" value="FPNCR"/>
</dbReference>
<feature type="binding site" evidence="9">
    <location>
        <begin position="529"/>
        <end position="532"/>
    </location>
    <ligand>
        <name>FAD</name>
        <dbReference type="ChEBI" id="CHEBI:57692"/>
    </ligand>
</feature>
<dbReference type="GO" id="GO:0010181">
    <property type="term" value="F:FMN binding"/>
    <property type="evidence" value="ECO:0007669"/>
    <property type="project" value="UniProtKB-UniRule"/>
</dbReference>
<dbReference type="Gene3D" id="1.20.990.10">
    <property type="entry name" value="NADPH-cytochrome p450 Reductase, Chain A, domain 3"/>
    <property type="match status" value="1"/>
</dbReference>
<comment type="cofactor">
    <cofactor evidence="2 9">
        <name>FAD</name>
        <dbReference type="ChEBI" id="CHEBI:57692"/>
    </cofactor>
</comment>
<evidence type="ECO:0000256" key="5">
    <source>
        <dbReference type="ARBA" id="ARBA00022643"/>
    </source>
</evidence>
<evidence type="ECO:0000256" key="7">
    <source>
        <dbReference type="ARBA" id="ARBA00022857"/>
    </source>
</evidence>
<feature type="binding site" evidence="9">
    <location>
        <position position="149"/>
    </location>
    <ligand>
        <name>FMN</name>
        <dbReference type="ChEBI" id="CHEBI:58210"/>
    </ligand>
</feature>
<dbReference type="SUPFAM" id="SSF52218">
    <property type="entry name" value="Flavoproteins"/>
    <property type="match status" value="1"/>
</dbReference>
<dbReference type="InterPro" id="IPR028879">
    <property type="entry name" value="NDOR1"/>
</dbReference>
<dbReference type="Pfam" id="PF00175">
    <property type="entry name" value="NAD_binding_1"/>
    <property type="match status" value="1"/>
</dbReference>
<comment type="caution">
    <text evidence="9">Lacks conserved residue(s) required for the propagation of feature annotation.</text>
</comment>
<dbReference type="GO" id="GO:0050661">
    <property type="term" value="F:NADP binding"/>
    <property type="evidence" value="ECO:0007669"/>
    <property type="project" value="UniProtKB-UniRule"/>
</dbReference>
<feature type="binding site" evidence="9">
    <location>
        <position position="458"/>
    </location>
    <ligand>
        <name>FAD</name>
        <dbReference type="ChEBI" id="CHEBI:57692"/>
    </ligand>
</feature>
<dbReference type="GO" id="GO:0050660">
    <property type="term" value="F:flavin adenine dinucleotide binding"/>
    <property type="evidence" value="ECO:0007669"/>
    <property type="project" value="UniProtKB-UniRule"/>
</dbReference>
<comment type="similarity">
    <text evidence="9">In the N-terminal section; belongs to the flavodoxin family.</text>
</comment>
<evidence type="ECO:0000256" key="1">
    <source>
        <dbReference type="ARBA" id="ARBA00001917"/>
    </source>
</evidence>
<dbReference type="Pfam" id="PF00667">
    <property type="entry name" value="FAD_binding_1"/>
    <property type="match status" value="1"/>
</dbReference>
<comment type="function">
    <text evidence="9">NADPH-dependent reductase which is a central component of the cytosolic iron-sulfur (Fe-S) protein assembly (CIA) machinery. Transfers electrons from NADPH via its FAD and FMN prosthetic groups to the [2Fe-2S] cluster of DRE2, another key component of the CIA machinery. In turn, this reduced cluster provides electrons for assembly of cytosolic iron-sulfur cluster proteins. Positively controls H(2)O(2)-induced cell death.</text>
</comment>
<feature type="binding site" evidence="9">
    <location>
        <position position="714"/>
    </location>
    <ligand>
        <name>FAD</name>
        <dbReference type="ChEBI" id="CHEBI:57692"/>
    </ligand>
</feature>
<dbReference type="InterPro" id="IPR039261">
    <property type="entry name" value="FNR_nucleotide-bd"/>
</dbReference>
<dbReference type="PROSITE" id="PS51384">
    <property type="entry name" value="FAD_FR"/>
    <property type="match status" value="1"/>
</dbReference>
<feature type="binding site" evidence="9">
    <location>
        <begin position="638"/>
        <end position="642"/>
    </location>
    <ligand>
        <name>NADP(+)</name>
        <dbReference type="ChEBI" id="CHEBI:58349"/>
    </ligand>
</feature>
<dbReference type="OrthoDB" id="1856718at2759"/>
<evidence type="ECO:0000256" key="8">
    <source>
        <dbReference type="ARBA" id="ARBA00023002"/>
    </source>
</evidence>
<keyword evidence="5 9" id="KW-0288">FMN</keyword>
<proteinExistence type="inferred from homology"/>
<dbReference type="STRING" id="913774.A0A0C3HXY0"/>
<evidence type="ECO:0000256" key="6">
    <source>
        <dbReference type="ARBA" id="ARBA00022827"/>
    </source>
</evidence>
<feature type="binding site" evidence="9">
    <location>
        <position position="573"/>
    </location>
    <ligand>
        <name>NADP(+)</name>
        <dbReference type="ChEBI" id="CHEBI:58349"/>
    </ligand>
</feature>
<dbReference type="PANTHER" id="PTHR19384:SF10">
    <property type="entry name" value="NADPH-DEPENDENT DIFLAVIN OXIDOREDUCTASE 1"/>
    <property type="match status" value="1"/>
</dbReference>
<dbReference type="FunFam" id="3.40.50.360:FF:000034">
    <property type="entry name" value="NADPH-dependent diflavin oxidoreductase 1"/>
    <property type="match status" value="1"/>
</dbReference>
<keyword evidence="14" id="KW-1185">Reference proteome</keyword>
<accession>A0A0C3HXY0</accession>
<dbReference type="Proteomes" id="UP000054321">
    <property type="component" value="Unassembled WGS sequence"/>
</dbReference>
<dbReference type="HAMAP" id="MF_03178">
    <property type="entry name" value="NDOR1"/>
    <property type="match status" value="1"/>
</dbReference>
<dbReference type="HOGENOM" id="CLU_001570_17_6_1"/>
<dbReference type="Gene3D" id="3.40.50.80">
    <property type="entry name" value="Nucleotide-binding domain of ferredoxin-NADP reductase (FNR) module"/>
    <property type="match status" value="1"/>
</dbReference>
<comment type="cofactor">
    <cofactor evidence="1 9">
        <name>FMN</name>
        <dbReference type="ChEBI" id="CHEBI:58210"/>
    </cofactor>
</comment>
<evidence type="ECO:0000313" key="13">
    <source>
        <dbReference type="EMBL" id="KIN07725.1"/>
    </source>
</evidence>
<keyword evidence="9" id="KW-0496">Mitochondrion</keyword>
<dbReference type="PANTHER" id="PTHR19384">
    <property type="entry name" value="NITRIC OXIDE SYNTHASE-RELATED"/>
    <property type="match status" value="1"/>
</dbReference>
<name>A0A0C3HXY0_OIDMZ</name>
<dbReference type="InterPro" id="IPR001433">
    <property type="entry name" value="OxRdtase_FAD/NAD-bd"/>
</dbReference>
<feature type="binding site" evidence="9">
    <location>
        <begin position="632"/>
        <end position="633"/>
    </location>
    <ligand>
        <name>NADP(+)</name>
        <dbReference type="ChEBI" id="CHEBI:58349"/>
    </ligand>
</feature>
<dbReference type="FunFam" id="3.40.50.80:FF:000032">
    <property type="entry name" value="NADPH-dependent diflavin oxidoreductase 1"/>
    <property type="match status" value="1"/>
</dbReference>
<dbReference type="InterPro" id="IPR017927">
    <property type="entry name" value="FAD-bd_FR_type"/>
</dbReference>
<dbReference type="GO" id="GO:0005829">
    <property type="term" value="C:cytosol"/>
    <property type="evidence" value="ECO:0007669"/>
    <property type="project" value="EnsemblFungi"/>
</dbReference>
<dbReference type="Gene3D" id="3.40.50.360">
    <property type="match status" value="1"/>
</dbReference>
<keyword evidence="7 9" id="KW-0521">NADP</keyword>
<feature type="domain" description="FAD-binding FR-type" evidence="12">
    <location>
        <begin position="304"/>
        <end position="557"/>
    </location>
</feature>
<feature type="compositionally biased region" description="Polar residues" evidence="10">
    <location>
        <begin position="217"/>
        <end position="259"/>
    </location>
</feature>
<dbReference type="PRINTS" id="PR00369">
    <property type="entry name" value="FLAVODOXIN"/>
</dbReference>
<evidence type="ECO:0000256" key="3">
    <source>
        <dbReference type="ARBA" id="ARBA00022490"/>
    </source>
</evidence>
<dbReference type="InterPro" id="IPR001094">
    <property type="entry name" value="Flavdoxin-like"/>
</dbReference>
<dbReference type="Gene3D" id="2.40.30.10">
    <property type="entry name" value="Translation factors"/>
    <property type="match status" value="1"/>
</dbReference>
<comment type="subcellular location">
    <subcellularLocation>
        <location evidence="9">Cytoplasm</location>
    </subcellularLocation>
    <subcellularLocation>
        <location evidence="9">Mitochondrion</location>
    </subcellularLocation>
    <text evidence="9">Relocalizes to mitochondria after H(2)O(2) exposure.</text>
</comment>
<dbReference type="InterPro" id="IPR008254">
    <property type="entry name" value="Flavodoxin/NO_synth"/>
</dbReference>
<dbReference type="EC" id="1.18.1.-" evidence="9"/>
<gene>
    <name evidence="9" type="primary">TAH18</name>
    <name evidence="13" type="ORF">OIDMADRAFT_140257</name>
</gene>
<organism evidence="13 14">
    <name type="scientific">Oidiodendron maius (strain Zn)</name>
    <dbReference type="NCBI Taxonomy" id="913774"/>
    <lineage>
        <taxon>Eukaryota</taxon>
        <taxon>Fungi</taxon>
        <taxon>Dikarya</taxon>
        <taxon>Ascomycota</taxon>
        <taxon>Pezizomycotina</taxon>
        <taxon>Leotiomycetes</taxon>
        <taxon>Leotiomycetes incertae sedis</taxon>
        <taxon>Myxotrichaceae</taxon>
        <taxon>Oidiodendron</taxon>
    </lineage>
</organism>
<keyword evidence="3 9" id="KW-0963">Cytoplasm</keyword>
<feature type="domain" description="Flavodoxin-like" evidence="11">
    <location>
        <begin position="14"/>
        <end position="167"/>
    </location>
</feature>
<dbReference type="InterPro" id="IPR023173">
    <property type="entry name" value="NADPH_Cyt_P450_Rdtase_alpha"/>
</dbReference>
<dbReference type="Pfam" id="PF00258">
    <property type="entry name" value="Flavodoxin_1"/>
    <property type="match status" value="1"/>
</dbReference>
<dbReference type="GO" id="GO:0016226">
    <property type="term" value="P:iron-sulfur cluster assembly"/>
    <property type="evidence" value="ECO:0007669"/>
    <property type="project" value="UniProtKB-UniRule"/>
</dbReference>
<dbReference type="GO" id="GO:0016651">
    <property type="term" value="F:oxidoreductase activity, acting on NAD(P)H"/>
    <property type="evidence" value="ECO:0007669"/>
    <property type="project" value="UniProtKB-UniRule"/>
</dbReference>
<protein>
    <recommendedName>
        <fullName evidence="9">NADPH-dependent diflavin oxidoreductase 1</fullName>
        <ecNumber evidence="9">1.18.1.-</ecNumber>
    </recommendedName>
    <alternativeName>
        <fullName evidence="9">NADPH-dependent FMN and FAD-containing oxidoreductase</fullName>
    </alternativeName>
</protein>
<dbReference type="FunCoup" id="A0A0C3HXY0">
    <property type="interactions" value="775"/>
</dbReference>
<keyword evidence="8 9" id="KW-0560">Oxidoreductase</keyword>
<dbReference type="PROSITE" id="PS50902">
    <property type="entry name" value="FLAVODOXIN_LIKE"/>
    <property type="match status" value="1"/>
</dbReference>
<dbReference type="GO" id="GO:0034599">
    <property type="term" value="P:cellular response to oxidative stress"/>
    <property type="evidence" value="ECO:0007669"/>
    <property type="project" value="EnsemblFungi"/>
</dbReference>